<evidence type="ECO:0000256" key="2">
    <source>
        <dbReference type="ARBA" id="ARBA00022845"/>
    </source>
</evidence>
<dbReference type="Proteomes" id="UP001302812">
    <property type="component" value="Unassembled WGS sequence"/>
</dbReference>
<evidence type="ECO:0000313" key="8">
    <source>
        <dbReference type="Proteomes" id="UP001302812"/>
    </source>
</evidence>
<gene>
    <name evidence="7" type="ORF">N656DRAFT_767450</name>
</gene>
<keyword evidence="2" id="KW-0810">Translation regulation</keyword>
<dbReference type="FunFam" id="3.30.760.10:FF:000016">
    <property type="entry name" value="Translation initiation factor eIF4E, putative"/>
    <property type="match status" value="1"/>
</dbReference>
<dbReference type="GO" id="GO:0006417">
    <property type="term" value="P:regulation of translation"/>
    <property type="evidence" value="ECO:0007669"/>
    <property type="project" value="UniProtKB-KW"/>
</dbReference>
<evidence type="ECO:0000256" key="4">
    <source>
        <dbReference type="ARBA" id="ARBA00022917"/>
    </source>
</evidence>
<name>A0AAN6TH09_9PEZI</name>
<evidence type="ECO:0000256" key="5">
    <source>
        <dbReference type="RuleBase" id="RU004374"/>
    </source>
</evidence>
<comment type="caution">
    <text evidence="7">The sequence shown here is derived from an EMBL/GenBank/DDBJ whole genome shotgun (WGS) entry which is preliminary data.</text>
</comment>
<proteinExistence type="inferred from homology"/>
<dbReference type="GO" id="GO:0016281">
    <property type="term" value="C:eukaryotic translation initiation factor 4F complex"/>
    <property type="evidence" value="ECO:0007669"/>
    <property type="project" value="TreeGrafter"/>
</dbReference>
<evidence type="ECO:0000256" key="1">
    <source>
        <dbReference type="ARBA" id="ARBA00022540"/>
    </source>
</evidence>
<dbReference type="GeneID" id="89937684"/>
<feature type="region of interest" description="Disordered" evidence="6">
    <location>
        <begin position="255"/>
        <end position="284"/>
    </location>
</feature>
<feature type="compositionally biased region" description="Low complexity" evidence="6">
    <location>
        <begin position="23"/>
        <end position="33"/>
    </location>
</feature>
<keyword evidence="8" id="KW-1185">Reference proteome</keyword>
<keyword evidence="3 5" id="KW-0694">RNA-binding</keyword>
<dbReference type="SUPFAM" id="SSF55418">
    <property type="entry name" value="eIF4e-like"/>
    <property type="match status" value="1"/>
</dbReference>
<dbReference type="InterPro" id="IPR001040">
    <property type="entry name" value="TIF_eIF_4E"/>
</dbReference>
<keyword evidence="1 5" id="KW-0396">Initiation factor</keyword>
<dbReference type="GO" id="GO:0000340">
    <property type="term" value="F:RNA 7-methylguanosine cap binding"/>
    <property type="evidence" value="ECO:0007669"/>
    <property type="project" value="TreeGrafter"/>
</dbReference>
<dbReference type="PANTHER" id="PTHR11960">
    <property type="entry name" value="EUKARYOTIC TRANSLATION INITIATION FACTOR 4E RELATED"/>
    <property type="match status" value="1"/>
</dbReference>
<evidence type="ECO:0000256" key="6">
    <source>
        <dbReference type="SAM" id="MobiDB-lite"/>
    </source>
</evidence>
<dbReference type="Gene3D" id="3.30.760.10">
    <property type="entry name" value="RNA Cap, Translation Initiation Factor Eif4e"/>
    <property type="match status" value="1"/>
</dbReference>
<reference evidence="7" key="1">
    <citation type="journal article" date="2023" name="Mol. Phylogenet. Evol.">
        <title>Genome-scale phylogeny and comparative genomics of the fungal order Sordariales.</title>
        <authorList>
            <person name="Hensen N."/>
            <person name="Bonometti L."/>
            <person name="Westerberg I."/>
            <person name="Brannstrom I.O."/>
            <person name="Guillou S."/>
            <person name="Cros-Aarteil S."/>
            <person name="Calhoun S."/>
            <person name="Haridas S."/>
            <person name="Kuo A."/>
            <person name="Mondo S."/>
            <person name="Pangilinan J."/>
            <person name="Riley R."/>
            <person name="LaButti K."/>
            <person name="Andreopoulos B."/>
            <person name="Lipzen A."/>
            <person name="Chen C."/>
            <person name="Yan M."/>
            <person name="Daum C."/>
            <person name="Ng V."/>
            <person name="Clum A."/>
            <person name="Steindorff A."/>
            <person name="Ohm R.A."/>
            <person name="Martin F."/>
            <person name="Silar P."/>
            <person name="Natvig D.O."/>
            <person name="Lalanne C."/>
            <person name="Gautier V."/>
            <person name="Ament-Velasquez S.L."/>
            <person name="Kruys A."/>
            <person name="Hutchinson M.I."/>
            <person name="Powell A.J."/>
            <person name="Barry K."/>
            <person name="Miller A.N."/>
            <person name="Grigoriev I.V."/>
            <person name="Debuchy R."/>
            <person name="Gladieux P."/>
            <person name="Hiltunen Thoren M."/>
            <person name="Johannesson H."/>
        </authorList>
    </citation>
    <scope>NUCLEOTIDE SEQUENCE</scope>
    <source>
        <strain evidence="7">CBS 508.74</strain>
    </source>
</reference>
<organism evidence="7 8">
    <name type="scientific">Canariomyces notabilis</name>
    <dbReference type="NCBI Taxonomy" id="2074819"/>
    <lineage>
        <taxon>Eukaryota</taxon>
        <taxon>Fungi</taxon>
        <taxon>Dikarya</taxon>
        <taxon>Ascomycota</taxon>
        <taxon>Pezizomycotina</taxon>
        <taxon>Sordariomycetes</taxon>
        <taxon>Sordariomycetidae</taxon>
        <taxon>Sordariales</taxon>
        <taxon>Chaetomiaceae</taxon>
        <taxon>Canariomyces</taxon>
    </lineage>
</organism>
<keyword evidence="4 5" id="KW-0648">Protein biosynthesis</keyword>
<dbReference type="RefSeq" id="XP_064671295.1">
    <property type="nucleotide sequence ID" value="XM_064813559.1"/>
</dbReference>
<dbReference type="GO" id="GO:0003743">
    <property type="term" value="F:translation initiation factor activity"/>
    <property type="evidence" value="ECO:0007669"/>
    <property type="project" value="UniProtKB-KW"/>
</dbReference>
<feature type="region of interest" description="Disordered" evidence="6">
    <location>
        <begin position="1"/>
        <end position="38"/>
    </location>
</feature>
<comment type="similarity">
    <text evidence="5">Belongs to the eukaryotic initiation factor 4E family.</text>
</comment>
<reference evidence="7" key="2">
    <citation type="submission" date="2023-05" db="EMBL/GenBank/DDBJ databases">
        <authorList>
            <consortium name="Lawrence Berkeley National Laboratory"/>
            <person name="Steindorff A."/>
            <person name="Hensen N."/>
            <person name="Bonometti L."/>
            <person name="Westerberg I."/>
            <person name="Brannstrom I.O."/>
            <person name="Guillou S."/>
            <person name="Cros-Aarteil S."/>
            <person name="Calhoun S."/>
            <person name="Haridas S."/>
            <person name="Kuo A."/>
            <person name="Mondo S."/>
            <person name="Pangilinan J."/>
            <person name="Riley R."/>
            <person name="Labutti K."/>
            <person name="Andreopoulos B."/>
            <person name="Lipzen A."/>
            <person name="Chen C."/>
            <person name="Yanf M."/>
            <person name="Daum C."/>
            <person name="Ng V."/>
            <person name="Clum A."/>
            <person name="Ohm R."/>
            <person name="Martin F."/>
            <person name="Silar P."/>
            <person name="Natvig D."/>
            <person name="Lalanne C."/>
            <person name="Gautier V."/>
            <person name="Ament-Velasquez S.L."/>
            <person name="Kruys A."/>
            <person name="Hutchinson M.I."/>
            <person name="Powell A.J."/>
            <person name="Barry K."/>
            <person name="Miller A.N."/>
            <person name="Grigoriev I.V."/>
            <person name="Debuchy R."/>
            <person name="Gladieux P."/>
            <person name="Thoren M.H."/>
            <person name="Johannesson H."/>
        </authorList>
    </citation>
    <scope>NUCLEOTIDE SEQUENCE</scope>
    <source>
        <strain evidence="7">CBS 508.74</strain>
    </source>
</reference>
<evidence type="ECO:0000313" key="7">
    <source>
        <dbReference type="EMBL" id="KAK4113725.1"/>
    </source>
</evidence>
<dbReference type="InterPro" id="IPR023398">
    <property type="entry name" value="TIF_eIF4e-like"/>
</dbReference>
<dbReference type="EMBL" id="MU853338">
    <property type="protein sequence ID" value="KAK4113725.1"/>
    <property type="molecule type" value="Genomic_DNA"/>
</dbReference>
<dbReference type="PANTHER" id="PTHR11960:SF66">
    <property type="entry name" value="EUKARYOTIC TRANSLATION INITIATION FACTOR 4E TYPE 3"/>
    <property type="match status" value="1"/>
</dbReference>
<accession>A0AAN6TH09</accession>
<dbReference type="AlphaFoldDB" id="A0AAN6TH09"/>
<dbReference type="Pfam" id="PF01652">
    <property type="entry name" value="IF4E"/>
    <property type="match status" value="1"/>
</dbReference>
<protein>
    <submittedName>
        <fullName evidence="7">Translation initiation factor eIF4e</fullName>
    </submittedName>
</protein>
<sequence length="284" mass="31956">MAMRPTLFTRGLSGLSQSIDPNSPSVSSSVSSPAEQRDDAKRNFLKAMRPLPTQHYWNVWFDRQAKDQQQQQQSKTNGEGEYTAHLEQLGTQIESVQDFWRYCNNTPVDQIKMRESIYLFKAGFKPIWEDRRNILGGSWTFRVPKNNGPEVWKLVQLLAIGEKLQSVLEEGDQICGVGLSVRFNSHLISIWHRDASKQKSIDAMLQCVLEELPAELQPKPDNYFYKKHSDHAGFKVPPELQAVVDSQKAREAAAKAAAQQQIVGGAADQAPKPDIVEVPPSGEK</sequence>
<feature type="compositionally biased region" description="Low complexity" evidence="6">
    <location>
        <begin position="255"/>
        <end position="270"/>
    </location>
</feature>
<evidence type="ECO:0000256" key="3">
    <source>
        <dbReference type="ARBA" id="ARBA00022884"/>
    </source>
</evidence>